<keyword evidence="5" id="KW-1185">Reference proteome</keyword>
<dbReference type="Proteomes" id="UP001143747">
    <property type="component" value="Unassembled WGS sequence"/>
</dbReference>
<dbReference type="Gene3D" id="1.10.287.1040">
    <property type="entry name" value="Exonuclease VII, small subunit"/>
    <property type="match status" value="1"/>
</dbReference>
<keyword evidence="1" id="KW-0963">Cytoplasm</keyword>
<proteinExistence type="inferred from homology"/>
<evidence type="ECO:0000256" key="1">
    <source>
        <dbReference type="ARBA" id="ARBA00022490"/>
    </source>
</evidence>
<dbReference type="NCBIfam" id="TIGR01280">
    <property type="entry name" value="xseB"/>
    <property type="match status" value="1"/>
</dbReference>
<dbReference type="PANTHER" id="PTHR34137:SF1">
    <property type="entry name" value="EXODEOXYRIBONUCLEASE 7 SMALL SUBUNIT"/>
    <property type="match status" value="1"/>
</dbReference>
<dbReference type="EC" id="3.1.11.6" evidence="4"/>
<comment type="caution">
    <text evidence="4">The sequence shown here is derived from an EMBL/GenBank/DDBJ whole genome shotgun (WGS) entry which is preliminary data.</text>
</comment>
<protein>
    <submittedName>
        <fullName evidence="4">Exodeoxyribonuclease VII small subunit</fullName>
        <ecNumber evidence="4">3.1.11.6</ecNumber>
    </submittedName>
</protein>
<dbReference type="GO" id="GO:0005829">
    <property type="term" value="C:cytosol"/>
    <property type="evidence" value="ECO:0007669"/>
    <property type="project" value="TreeGrafter"/>
</dbReference>
<dbReference type="EMBL" id="JAKELO010000002">
    <property type="protein sequence ID" value="MDE4909050.1"/>
    <property type="molecule type" value="Genomic_DNA"/>
</dbReference>
<dbReference type="RefSeq" id="WP_274925656.1">
    <property type="nucleotide sequence ID" value="NZ_JAKELO010000002.1"/>
</dbReference>
<evidence type="ECO:0000256" key="3">
    <source>
        <dbReference type="ARBA" id="ARBA00022801"/>
    </source>
</evidence>
<sequence length="59" mass="6888">MTQTYEENLKELKEIIRTLESGAVPLEEMLTHYEHGVELIKICEKMLESAELKIVLLQE</sequence>
<dbReference type="SUPFAM" id="SSF116842">
    <property type="entry name" value="XseB-like"/>
    <property type="match status" value="1"/>
</dbReference>
<dbReference type="GO" id="GO:0008855">
    <property type="term" value="F:exodeoxyribonuclease VII activity"/>
    <property type="evidence" value="ECO:0007669"/>
    <property type="project" value="UniProtKB-EC"/>
</dbReference>
<dbReference type="GO" id="GO:0006308">
    <property type="term" value="P:DNA catabolic process"/>
    <property type="evidence" value="ECO:0007669"/>
    <property type="project" value="InterPro"/>
</dbReference>
<dbReference type="InterPro" id="IPR003761">
    <property type="entry name" value="Exonuc_VII_S"/>
</dbReference>
<keyword evidence="3 4" id="KW-0378">Hydrolase</keyword>
<gene>
    <name evidence="4" type="primary">xseB</name>
    <name evidence="4" type="ORF">L0665_10560</name>
</gene>
<keyword evidence="2" id="KW-0540">Nuclease</keyword>
<dbReference type="InterPro" id="IPR037004">
    <property type="entry name" value="Exonuc_VII_ssu_sf"/>
</dbReference>
<name>A0A9Q4KRJ4_9EURY</name>
<reference evidence="4" key="1">
    <citation type="submission" date="2022-01" db="EMBL/GenBank/DDBJ databases">
        <title>Draft genome of Methanogenium marinum DSM 15558.</title>
        <authorList>
            <person name="Chen S.-C."/>
            <person name="You Y.-T."/>
        </authorList>
    </citation>
    <scope>NUCLEOTIDE SEQUENCE</scope>
    <source>
        <strain evidence="4">DSM 15558</strain>
    </source>
</reference>
<organism evidence="4 5">
    <name type="scientific">Methanogenium marinum</name>
    <dbReference type="NCBI Taxonomy" id="348610"/>
    <lineage>
        <taxon>Archaea</taxon>
        <taxon>Methanobacteriati</taxon>
        <taxon>Methanobacteriota</taxon>
        <taxon>Stenosarchaea group</taxon>
        <taxon>Methanomicrobia</taxon>
        <taxon>Methanomicrobiales</taxon>
        <taxon>Methanomicrobiaceae</taxon>
        <taxon>Methanogenium</taxon>
    </lineage>
</organism>
<dbReference type="GO" id="GO:0009318">
    <property type="term" value="C:exodeoxyribonuclease VII complex"/>
    <property type="evidence" value="ECO:0007669"/>
    <property type="project" value="InterPro"/>
</dbReference>
<dbReference type="AlphaFoldDB" id="A0A9Q4KRJ4"/>
<accession>A0A9Q4KRJ4</accession>
<dbReference type="HAMAP" id="MF_00337">
    <property type="entry name" value="Exonuc_7_S"/>
    <property type="match status" value="1"/>
</dbReference>
<dbReference type="PANTHER" id="PTHR34137">
    <property type="entry name" value="EXODEOXYRIBONUCLEASE 7 SMALL SUBUNIT"/>
    <property type="match status" value="1"/>
</dbReference>
<dbReference type="Pfam" id="PF02609">
    <property type="entry name" value="Exonuc_VII_S"/>
    <property type="match status" value="1"/>
</dbReference>
<evidence type="ECO:0000313" key="4">
    <source>
        <dbReference type="EMBL" id="MDE4909050.1"/>
    </source>
</evidence>
<evidence type="ECO:0000256" key="2">
    <source>
        <dbReference type="ARBA" id="ARBA00022722"/>
    </source>
</evidence>
<evidence type="ECO:0000313" key="5">
    <source>
        <dbReference type="Proteomes" id="UP001143747"/>
    </source>
</evidence>
<dbReference type="PIRSF" id="PIRSF006488">
    <property type="entry name" value="Exonuc_VII_S"/>
    <property type="match status" value="1"/>
</dbReference>